<name>A0ABY5XCA5_ERWPY</name>
<dbReference type="Proteomes" id="UP001058553">
    <property type="component" value="Chromosome"/>
</dbReference>
<protein>
    <submittedName>
        <fullName evidence="2">Fimbrial protein</fullName>
    </submittedName>
</protein>
<feature type="chain" id="PRO_5046919179" evidence="1">
    <location>
        <begin position="22"/>
        <end position="196"/>
    </location>
</feature>
<proteinExistence type="predicted"/>
<feature type="signal peptide" evidence="1">
    <location>
        <begin position="1"/>
        <end position="21"/>
    </location>
</feature>
<keyword evidence="1" id="KW-0732">Signal</keyword>
<sequence length="196" mass="21293">MKIFNRPWLMPILWVASTFCAAEPFPGSENGMTKPPDTRCIMTVGSPLIDYGVMSRWQLQDIPGGNVSPGIRSTTVSVVCPHSRTIKLLVQGDANETGHLRYGERGHTLFHLSDVQLDGKPADLRSVMPDGMLEDAVSEPLPLTSGQRLVTLVNGQVTQGKTLTARLQIQPVLSEEDARASSLQRSTSGLTLTLVD</sequence>
<evidence type="ECO:0000313" key="3">
    <source>
        <dbReference type="Proteomes" id="UP001058553"/>
    </source>
</evidence>
<accession>A0ABY5XCA5</accession>
<keyword evidence="3" id="KW-1185">Reference proteome</keyword>
<gene>
    <name evidence="2" type="ORF">NYP84_07815</name>
</gene>
<dbReference type="EMBL" id="CP103445">
    <property type="protein sequence ID" value="UWS35038.1"/>
    <property type="molecule type" value="Genomic_DNA"/>
</dbReference>
<reference evidence="2" key="1">
    <citation type="submission" date="2022-07" db="EMBL/GenBank/DDBJ databases">
        <title>Genetic diversity of Erwinia pyrifoliae.</title>
        <authorList>
            <person name="Park D.S."/>
            <person name="Ham H."/>
        </authorList>
    </citation>
    <scope>NUCLEOTIDE SEQUENCE</scope>
    <source>
        <strain evidence="2">CP201486</strain>
    </source>
</reference>
<dbReference type="RefSeq" id="WP_259826260.1">
    <property type="nucleotide sequence ID" value="NZ_CP103445.1"/>
</dbReference>
<evidence type="ECO:0000313" key="2">
    <source>
        <dbReference type="EMBL" id="UWS35038.1"/>
    </source>
</evidence>
<organism evidence="2 3">
    <name type="scientific">Erwinia pyrifoliae</name>
    <dbReference type="NCBI Taxonomy" id="79967"/>
    <lineage>
        <taxon>Bacteria</taxon>
        <taxon>Pseudomonadati</taxon>
        <taxon>Pseudomonadota</taxon>
        <taxon>Gammaproteobacteria</taxon>
        <taxon>Enterobacterales</taxon>
        <taxon>Erwiniaceae</taxon>
        <taxon>Erwinia</taxon>
    </lineage>
</organism>
<evidence type="ECO:0000256" key="1">
    <source>
        <dbReference type="SAM" id="SignalP"/>
    </source>
</evidence>